<dbReference type="SUPFAM" id="SSF55729">
    <property type="entry name" value="Acyl-CoA N-acyltransferases (Nat)"/>
    <property type="match status" value="1"/>
</dbReference>
<evidence type="ECO:0000313" key="3">
    <source>
        <dbReference type="Proteomes" id="UP001155586"/>
    </source>
</evidence>
<evidence type="ECO:0000259" key="1">
    <source>
        <dbReference type="PROSITE" id="PS51186"/>
    </source>
</evidence>
<proteinExistence type="predicted"/>
<dbReference type="RefSeq" id="WP_265688317.1">
    <property type="nucleotide sequence ID" value="NZ_JAKRRX010000088.1"/>
</dbReference>
<dbReference type="PANTHER" id="PTHR43617:SF2">
    <property type="entry name" value="UPF0039 PROTEIN SLL0451"/>
    <property type="match status" value="1"/>
</dbReference>
<dbReference type="InterPro" id="IPR050276">
    <property type="entry name" value="MshD_Acetyltransferase"/>
</dbReference>
<dbReference type="EMBL" id="JAKRRX010000088">
    <property type="protein sequence ID" value="MCW8335037.1"/>
    <property type="molecule type" value="Genomic_DNA"/>
</dbReference>
<dbReference type="CDD" id="cd04301">
    <property type="entry name" value="NAT_SF"/>
    <property type="match status" value="1"/>
</dbReference>
<dbReference type="GO" id="GO:0016747">
    <property type="term" value="F:acyltransferase activity, transferring groups other than amino-acyl groups"/>
    <property type="evidence" value="ECO:0007669"/>
    <property type="project" value="InterPro"/>
</dbReference>
<dbReference type="PANTHER" id="PTHR43617">
    <property type="entry name" value="L-AMINO ACID N-ACETYLTRANSFERASE"/>
    <property type="match status" value="1"/>
</dbReference>
<organism evidence="2 3">
    <name type="scientific">Vibrio paucivorans</name>
    <dbReference type="NCBI Taxonomy" id="2829489"/>
    <lineage>
        <taxon>Bacteria</taxon>
        <taxon>Pseudomonadati</taxon>
        <taxon>Pseudomonadota</taxon>
        <taxon>Gammaproteobacteria</taxon>
        <taxon>Vibrionales</taxon>
        <taxon>Vibrionaceae</taxon>
        <taxon>Vibrio</taxon>
    </lineage>
</organism>
<dbReference type="InterPro" id="IPR000182">
    <property type="entry name" value="GNAT_dom"/>
</dbReference>
<evidence type="ECO:0000313" key="2">
    <source>
        <dbReference type="EMBL" id="MCW8335037.1"/>
    </source>
</evidence>
<dbReference type="AlphaFoldDB" id="A0A9X3HTD6"/>
<dbReference type="InterPro" id="IPR016181">
    <property type="entry name" value="Acyl_CoA_acyltransferase"/>
</dbReference>
<dbReference type="Gene3D" id="3.40.630.30">
    <property type="match status" value="1"/>
</dbReference>
<reference evidence="2" key="1">
    <citation type="submission" date="2022-02" db="EMBL/GenBank/DDBJ databases">
        <title>Vibrio sp. nov., a new bacterium isolated from Bohai sea, China.</title>
        <authorList>
            <person name="Yuan Y."/>
        </authorList>
    </citation>
    <scope>NUCLEOTIDE SEQUENCE</scope>
    <source>
        <strain evidence="2">DBSS07</strain>
    </source>
</reference>
<gene>
    <name evidence="2" type="ORF">MD483_14545</name>
</gene>
<comment type="caution">
    <text evidence="2">The sequence shown here is derived from an EMBL/GenBank/DDBJ whole genome shotgun (WGS) entry which is preliminary data.</text>
</comment>
<dbReference type="PROSITE" id="PS51186">
    <property type="entry name" value="GNAT"/>
    <property type="match status" value="1"/>
</dbReference>
<name>A0A9X3HTD6_9VIBR</name>
<accession>A0A9X3HTD6</accession>
<protein>
    <submittedName>
        <fullName evidence="2">N-acetyltransferase</fullName>
    </submittedName>
</protein>
<keyword evidence="3" id="KW-1185">Reference proteome</keyword>
<feature type="domain" description="N-acetyltransferase" evidence="1">
    <location>
        <begin position="1"/>
        <end position="152"/>
    </location>
</feature>
<sequence length="170" mass="18473">MKIRTEIESDIKTIESLTYAAFENHPHHEVGAKPTEHLIINRLRQDNALSLSLVAEENQQILGHVAFSPVQIGEETSGWYGLAPLSVAPNQQGKGIGSLLVREGVAQLKSQGAKGIVLLGEPEYYGRFGFKQRTNLTLPGVPAEYVLALLLEENEAAPEGDITFHAAFSG</sequence>
<dbReference type="Proteomes" id="UP001155586">
    <property type="component" value="Unassembled WGS sequence"/>
</dbReference>
<dbReference type="Pfam" id="PF00583">
    <property type="entry name" value="Acetyltransf_1"/>
    <property type="match status" value="1"/>
</dbReference>